<reference evidence="2 3" key="1">
    <citation type="submission" date="2014-04" db="EMBL/GenBank/DDBJ databases">
        <authorList>
            <consortium name="DOE Joint Genome Institute"/>
            <person name="Kuo A."/>
            <person name="Zuccaro A."/>
            <person name="Kohler A."/>
            <person name="Nagy L.G."/>
            <person name="Floudas D."/>
            <person name="Copeland A."/>
            <person name="Barry K.W."/>
            <person name="Cichocki N."/>
            <person name="Veneault-Fourrey C."/>
            <person name="LaButti K."/>
            <person name="Lindquist E.A."/>
            <person name="Lipzen A."/>
            <person name="Lundell T."/>
            <person name="Morin E."/>
            <person name="Murat C."/>
            <person name="Sun H."/>
            <person name="Tunlid A."/>
            <person name="Henrissat B."/>
            <person name="Grigoriev I.V."/>
            <person name="Hibbett D.S."/>
            <person name="Martin F."/>
            <person name="Nordberg H.P."/>
            <person name="Cantor M.N."/>
            <person name="Hua S.X."/>
        </authorList>
    </citation>
    <scope>NUCLEOTIDE SEQUENCE [LARGE SCALE GENOMIC DNA]</scope>
    <source>
        <strain evidence="2 3">MAFF 305830</strain>
    </source>
</reference>
<name>A0A0C3ARV3_SERVB</name>
<protein>
    <submittedName>
        <fullName evidence="2">Uncharacterized protein</fullName>
    </submittedName>
</protein>
<evidence type="ECO:0000256" key="1">
    <source>
        <dbReference type="SAM" id="MobiDB-lite"/>
    </source>
</evidence>
<accession>A0A0C3ARV3</accession>
<dbReference type="Proteomes" id="UP000054097">
    <property type="component" value="Unassembled WGS sequence"/>
</dbReference>
<feature type="compositionally biased region" description="Low complexity" evidence="1">
    <location>
        <begin position="16"/>
        <end position="31"/>
    </location>
</feature>
<proteinExistence type="predicted"/>
<feature type="region of interest" description="Disordered" evidence="1">
    <location>
        <begin position="1"/>
        <end position="37"/>
    </location>
</feature>
<dbReference type="AlphaFoldDB" id="A0A0C3ARV3"/>
<dbReference type="EMBL" id="KN824366">
    <property type="protein sequence ID" value="KIM22001.1"/>
    <property type="molecule type" value="Genomic_DNA"/>
</dbReference>
<organism evidence="2 3">
    <name type="scientific">Serendipita vermifera MAFF 305830</name>
    <dbReference type="NCBI Taxonomy" id="933852"/>
    <lineage>
        <taxon>Eukaryota</taxon>
        <taxon>Fungi</taxon>
        <taxon>Dikarya</taxon>
        <taxon>Basidiomycota</taxon>
        <taxon>Agaricomycotina</taxon>
        <taxon>Agaricomycetes</taxon>
        <taxon>Sebacinales</taxon>
        <taxon>Serendipitaceae</taxon>
        <taxon>Serendipita</taxon>
    </lineage>
</organism>
<keyword evidence="3" id="KW-1185">Reference proteome</keyword>
<evidence type="ECO:0000313" key="3">
    <source>
        <dbReference type="Proteomes" id="UP000054097"/>
    </source>
</evidence>
<reference evidence="3" key="2">
    <citation type="submission" date="2015-01" db="EMBL/GenBank/DDBJ databases">
        <title>Evolutionary Origins and Diversification of the Mycorrhizal Mutualists.</title>
        <authorList>
            <consortium name="DOE Joint Genome Institute"/>
            <consortium name="Mycorrhizal Genomics Consortium"/>
            <person name="Kohler A."/>
            <person name="Kuo A."/>
            <person name="Nagy L.G."/>
            <person name="Floudas D."/>
            <person name="Copeland A."/>
            <person name="Barry K.W."/>
            <person name="Cichocki N."/>
            <person name="Veneault-Fourrey C."/>
            <person name="LaButti K."/>
            <person name="Lindquist E.A."/>
            <person name="Lipzen A."/>
            <person name="Lundell T."/>
            <person name="Morin E."/>
            <person name="Murat C."/>
            <person name="Riley R."/>
            <person name="Ohm R."/>
            <person name="Sun H."/>
            <person name="Tunlid A."/>
            <person name="Henrissat B."/>
            <person name="Grigoriev I.V."/>
            <person name="Hibbett D.S."/>
            <person name="Martin F."/>
        </authorList>
    </citation>
    <scope>NUCLEOTIDE SEQUENCE [LARGE SCALE GENOMIC DNA]</scope>
    <source>
        <strain evidence="3">MAFF 305830</strain>
    </source>
</reference>
<gene>
    <name evidence="2" type="ORF">M408DRAFT_324530</name>
</gene>
<evidence type="ECO:0000313" key="2">
    <source>
        <dbReference type="EMBL" id="KIM22001.1"/>
    </source>
</evidence>
<dbReference type="HOGENOM" id="CLU_1378892_0_0_1"/>
<sequence length="198" mass="21751">MFQSISISRKPGASASVVSPATSNNPSSSSNHRTLELAPDACDDPMEQLKLKLAQILARDAPTPTTPADERCFPFLDEETSSADTWSCAAPAMSRVNAGSGFLSSDAVRVFPCLTGHVQDLPLEPSPSLYERNVESLMSPKQQLVEMMAMHDMLHVPPTPPPSPVIEELPNQQYDWQLSKDRWNDLLSSLLLERSTRC</sequence>